<accession>A0ABP4C5B3</accession>
<name>A0ABP4C5B3_9ACTN</name>
<sequence>MLGECEVPYMNMSLPRITRVAWTAAGATALLALLLGWETLTRQITTAAGLLVVPSAVGVPFGPPALHLTPFGELGTAYTLTEGLAALILVAAVLLRVHRRPHAPGRTLATTWWAFALGSAAAGLLRGAATAHTAYGDASAYLTYALFGAVFGLLWGLLLGWLPALPAALAARSAPASRPA</sequence>
<organism evidence="2 3">
    <name type="scientific">Actinocorallia libanotica</name>
    <dbReference type="NCBI Taxonomy" id="46162"/>
    <lineage>
        <taxon>Bacteria</taxon>
        <taxon>Bacillati</taxon>
        <taxon>Actinomycetota</taxon>
        <taxon>Actinomycetes</taxon>
        <taxon>Streptosporangiales</taxon>
        <taxon>Thermomonosporaceae</taxon>
        <taxon>Actinocorallia</taxon>
    </lineage>
</organism>
<feature type="transmembrane region" description="Helical" evidence="1">
    <location>
        <begin position="75"/>
        <end position="95"/>
    </location>
</feature>
<keyword evidence="1" id="KW-1133">Transmembrane helix</keyword>
<evidence type="ECO:0000313" key="2">
    <source>
        <dbReference type="EMBL" id="GAA0960729.1"/>
    </source>
</evidence>
<keyword evidence="1" id="KW-0812">Transmembrane</keyword>
<feature type="transmembrane region" description="Helical" evidence="1">
    <location>
        <begin position="20"/>
        <end position="37"/>
    </location>
</feature>
<evidence type="ECO:0000313" key="3">
    <source>
        <dbReference type="Proteomes" id="UP001500665"/>
    </source>
</evidence>
<feature type="transmembrane region" description="Helical" evidence="1">
    <location>
        <begin position="44"/>
        <end position="63"/>
    </location>
</feature>
<evidence type="ECO:0000256" key="1">
    <source>
        <dbReference type="SAM" id="Phobius"/>
    </source>
</evidence>
<protein>
    <submittedName>
        <fullName evidence="2">Uncharacterized protein</fullName>
    </submittedName>
</protein>
<feature type="transmembrane region" description="Helical" evidence="1">
    <location>
        <begin position="107"/>
        <end position="129"/>
    </location>
</feature>
<keyword evidence="1" id="KW-0472">Membrane</keyword>
<gene>
    <name evidence="2" type="ORF">GCM10009550_52310</name>
</gene>
<proteinExistence type="predicted"/>
<dbReference type="Proteomes" id="UP001500665">
    <property type="component" value="Unassembled WGS sequence"/>
</dbReference>
<keyword evidence="3" id="KW-1185">Reference proteome</keyword>
<feature type="transmembrane region" description="Helical" evidence="1">
    <location>
        <begin position="141"/>
        <end position="162"/>
    </location>
</feature>
<comment type="caution">
    <text evidence="2">The sequence shown here is derived from an EMBL/GenBank/DDBJ whole genome shotgun (WGS) entry which is preliminary data.</text>
</comment>
<reference evidence="3" key="1">
    <citation type="journal article" date="2019" name="Int. J. Syst. Evol. Microbiol.">
        <title>The Global Catalogue of Microorganisms (GCM) 10K type strain sequencing project: providing services to taxonomists for standard genome sequencing and annotation.</title>
        <authorList>
            <consortium name="The Broad Institute Genomics Platform"/>
            <consortium name="The Broad Institute Genome Sequencing Center for Infectious Disease"/>
            <person name="Wu L."/>
            <person name="Ma J."/>
        </authorList>
    </citation>
    <scope>NUCLEOTIDE SEQUENCE [LARGE SCALE GENOMIC DNA]</scope>
    <source>
        <strain evidence="3">JCM 10696</strain>
    </source>
</reference>
<dbReference type="EMBL" id="BAAAHH010000024">
    <property type="protein sequence ID" value="GAA0960729.1"/>
    <property type="molecule type" value="Genomic_DNA"/>
</dbReference>